<comment type="caution">
    <text evidence="4">The sequence shown here is derived from an EMBL/GenBank/DDBJ whole genome shotgun (WGS) entry which is preliminary data.</text>
</comment>
<reference evidence="4" key="2">
    <citation type="journal article" date="2023" name="IMA Fungus">
        <title>Comparative genomic study of the Penicillium genus elucidates a diverse pangenome and 15 lateral gene transfer events.</title>
        <authorList>
            <person name="Petersen C."/>
            <person name="Sorensen T."/>
            <person name="Nielsen M.R."/>
            <person name="Sondergaard T.E."/>
            <person name="Sorensen J.L."/>
            <person name="Fitzpatrick D.A."/>
            <person name="Frisvad J.C."/>
            <person name="Nielsen K.L."/>
        </authorList>
    </citation>
    <scope>NUCLEOTIDE SEQUENCE</scope>
    <source>
        <strain evidence="4">IBT 15544</strain>
    </source>
</reference>
<keyword evidence="2" id="KW-0175">Coiled coil</keyword>
<feature type="compositionally biased region" description="Low complexity" evidence="3">
    <location>
        <begin position="119"/>
        <end position="132"/>
    </location>
</feature>
<dbReference type="OrthoDB" id="5430658at2759"/>
<feature type="compositionally biased region" description="Basic and acidic residues" evidence="3">
    <location>
        <begin position="258"/>
        <end position="271"/>
    </location>
</feature>
<feature type="region of interest" description="Disordered" evidence="3">
    <location>
        <begin position="1"/>
        <end position="152"/>
    </location>
</feature>
<dbReference type="GeneID" id="83176619"/>
<sequence length="349" mass="37058">MSFLDSVLTSLQTGKPAQAPLSQPPAPPATSTTVKNVDRKPGIPTPRPAASGNASGGIKRKAEDQLSRPSRPEGPKSGTSTSNRPSVPSGTPRVVPKPISATNLKPSSPRPAPRNGSGAATKAAPAKIAPAKAAPPKPAAAPSKPPPKGSFAEIMARAKALQDQAPAQVGMLRHQAVPKERLSKVERKRRMMEAQAQEKAARRPGQKPAPGAQPIKGKMPAKKPSPEVPSYKGTAKPPPKALEASSYRGTAGLPGRGGNDRRTNGKRRMDEYLGTDEEDEGDYNGYDDYYSDASSDMEAGFDDVEGEEDAALRSARREDEKELAMEMAAKREKLERQKKLAALASRTKR</sequence>
<dbReference type="Pfam" id="PF08243">
    <property type="entry name" value="SPT2"/>
    <property type="match status" value="1"/>
</dbReference>
<organism evidence="4 5">
    <name type="scientific">Penicillium cinerascens</name>
    <dbReference type="NCBI Taxonomy" id="70096"/>
    <lineage>
        <taxon>Eukaryota</taxon>
        <taxon>Fungi</taxon>
        <taxon>Dikarya</taxon>
        <taxon>Ascomycota</taxon>
        <taxon>Pezizomycotina</taxon>
        <taxon>Eurotiomycetes</taxon>
        <taxon>Eurotiomycetidae</taxon>
        <taxon>Eurotiales</taxon>
        <taxon>Aspergillaceae</taxon>
        <taxon>Penicillium</taxon>
    </lineage>
</organism>
<comment type="similarity">
    <text evidence="1">Belongs to the SPT2 family.</text>
</comment>
<reference evidence="4" key="1">
    <citation type="submission" date="2022-12" db="EMBL/GenBank/DDBJ databases">
        <authorList>
            <person name="Petersen C."/>
        </authorList>
    </citation>
    <scope>NUCLEOTIDE SEQUENCE</scope>
    <source>
        <strain evidence="4">IBT 15544</strain>
    </source>
</reference>
<feature type="compositionally biased region" description="Pro residues" evidence="3">
    <location>
        <begin position="133"/>
        <end position="148"/>
    </location>
</feature>
<name>A0A9W9N9T0_9EURO</name>
<feature type="compositionally biased region" description="Basic and acidic residues" evidence="3">
    <location>
        <begin position="60"/>
        <end position="74"/>
    </location>
</feature>
<feature type="compositionally biased region" description="Polar residues" evidence="3">
    <location>
        <begin position="77"/>
        <end position="89"/>
    </location>
</feature>
<protein>
    <recommendedName>
        <fullName evidence="6">Chromatin SPT2</fullName>
    </recommendedName>
</protein>
<feature type="compositionally biased region" description="Low complexity" evidence="3">
    <location>
        <begin position="283"/>
        <end position="296"/>
    </location>
</feature>
<feature type="region of interest" description="Disordered" evidence="3">
    <location>
        <begin position="165"/>
        <end position="299"/>
    </location>
</feature>
<evidence type="ECO:0000256" key="3">
    <source>
        <dbReference type="SAM" id="MobiDB-lite"/>
    </source>
</evidence>
<dbReference type="SMART" id="SM00784">
    <property type="entry name" value="SPT2"/>
    <property type="match status" value="1"/>
</dbReference>
<evidence type="ECO:0000256" key="2">
    <source>
        <dbReference type="ARBA" id="ARBA00023054"/>
    </source>
</evidence>
<keyword evidence="5" id="KW-1185">Reference proteome</keyword>
<dbReference type="EMBL" id="JAPQKR010000005">
    <property type="protein sequence ID" value="KAJ5215849.1"/>
    <property type="molecule type" value="Genomic_DNA"/>
</dbReference>
<dbReference type="RefSeq" id="XP_058311662.1">
    <property type="nucleotide sequence ID" value="XM_058449318.1"/>
</dbReference>
<dbReference type="InterPro" id="IPR013256">
    <property type="entry name" value="Chromatin_SPT2"/>
</dbReference>
<proteinExistence type="inferred from homology"/>
<evidence type="ECO:0008006" key="6">
    <source>
        <dbReference type="Google" id="ProtNLM"/>
    </source>
</evidence>
<gene>
    <name evidence="4" type="ORF">N7498_002256</name>
</gene>
<dbReference type="AlphaFoldDB" id="A0A9W9N9T0"/>
<dbReference type="Proteomes" id="UP001150904">
    <property type="component" value="Unassembled WGS sequence"/>
</dbReference>
<evidence type="ECO:0000313" key="5">
    <source>
        <dbReference type="Proteomes" id="UP001150904"/>
    </source>
</evidence>
<evidence type="ECO:0000313" key="4">
    <source>
        <dbReference type="EMBL" id="KAJ5215849.1"/>
    </source>
</evidence>
<accession>A0A9W9N9T0</accession>
<feature type="compositionally biased region" description="Acidic residues" evidence="3">
    <location>
        <begin position="273"/>
        <end position="282"/>
    </location>
</feature>
<evidence type="ECO:0000256" key="1">
    <source>
        <dbReference type="ARBA" id="ARBA00006461"/>
    </source>
</evidence>